<feature type="domain" description="Autotransporter" evidence="2">
    <location>
        <begin position="1044"/>
        <end position="1320"/>
    </location>
</feature>
<gene>
    <name evidence="3" type="ordered locus">Mesop_3252</name>
</gene>
<feature type="signal peptide" evidence="1">
    <location>
        <begin position="1"/>
        <end position="35"/>
    </location>
</feature>
<dbReference type="Proteomes" id="UP000001623">
    <property type="component" value="Chromosome"/>
</dbReference>
<keyword evidence="1" id="KW-0732">Signal</keyword>
<dbReference type="STRING" id="536019.Mesop_3252"/>
<organism evidence="3 4">
    <name type="scientific">Mesorhizobium opportunistum (strain LMG 24607 / HAMBI 3007 / WSM2075)</name>
    <dbReference type="NCBI Taxonomy" id="536019"/>
    <lineage>
        <taxon>Bacteria</taxon>
        <taxon>Pseudomonadati</taxon>
        <taxon>Pseudomonadota</taxon>
        <taxon>Alphaproteobacteria</taxon>
        <taxon>Hyphomicrobiales</taxon>
        <taxon>Phyllobacteriaceae</taxon>
        <taxon>Mesorhizobium</taxon>
    </lineage>
</organism>
<protein>
    <submittedName>
        <fullName evidence="3">Outer membrane autotransporter barrel domain protein</fullName>
    </submittedName>
</protein>
<dbReference type="RefSeq" id="WP_013894392.1">
    <property type="nucleotide sequence ID" value="NC_015675.1"/>
</dbReference>
<dbReference type="InterPro" id="IPR036709">
    <property type="entry name" value="Autotransporte_beta_dom_sf"/>
</dbReference>
<evidence type="ECO:0000313" key="3">
    <source>
        <dbReference type="EMBL" id="AEH87703.1"/>
    </source>
</evidence>
<dbReference type="eggNOG" id="COG3210">
    <property type="taxonomic scope" value="Bacteria"/>
</dbReference>
<dbReference type="NCBIfam" id="TIGR01414">
    <property type="entry name" value="autotrans_barl"/>
    <property type="match status" value="1"/>
</dbReference>
<dbReference type="InterPro" id="IPR030895">
    <property type="entry name" value="T5SS_PEPC_rpt"/>
</dbReference>
<dbReference type="Pfam" id="PF03797">
    <property type="entry name" value="Autotransporter"/>
    <property type="match status" value="1"/>
</dbReference>
<reference evidence="3 4" key="1">
    <citation type="submission" date="2010-10" db="EMBL/GenBank/DDBJ databases">
        <title>Complete sequence of Mesorhizobium opportunistum WSM2075.</title>
        <authorList>
            <consortium name="US DOE Joint Genome Institute"/>
            <person name="Lucas S."/>
            <person name="Copeland A."/>
            <person name="Lapidus A."/>
            <person name="Cheng J.-F."/>
            <person name="Bruce D."/>
            <person name="Goodwin L."/>
            <person name="Pitluck S."/>
            <person name="Chertkov O."/>
            <person name="Misra M."/>
            <person name="Detter J.C."/>
            <person name="Han C."/>
            <person name="Tapia R."/>
            <person name="Land M."/>
            <person name="Hauser L."/>
            <person name="Kyrpides N."/>
            <person name="Ovchinnikova G."/>
            <person name="Mavrommatis K.M."/>
            <person name="Tiwari R.P."/>
            <person name="Howieson J.G."/>
            <person name="O'Hara G.W."/>
            <person name="Nandasena K.G."/>
            <person name="Woyke T."/>
        </authorList>
    </citation>
    <scope>NUCLEOTIDE SEQUENCE [LARGE SCALE GENOMIC DNA]</scope>
    <source>
        <strain evidence="4">LMG 24607 / HAMBI 3007 / WSM2075</strain>
    </source>
</reference>
<dbReference type="eggNOG" id="COG4625">
    <property type="taxonomic scope" value="Bacteria"/>
</dbReference>
<dbReference type="HOGENOM" id="CLU_005887_4_2_5"/>
<dbReference type="InterPro" id="IPR005546">
    <property type="entry name" value="Autotransporte_beta"/>
</dbReference>
<dbReference type="InterPro" id="IPR011050">
    <property type="entry name" value="Pectin_lyase_fold/virulence"/>
</dbReference>
<proteinExistence type="predicted"/>
<sequence length="1320" mass="128451">MPQNGLGCRKAKALKCLALASTALIGVGQPIAATAAEIWTGAASTDWFTAGNWNPGSVPTAADDVSLDPTFPHPAVINAPNAAAHYLFVGTIASYSGSLTITSGGTLADTAGFLGYASDANGSVSVVGADAVWSNSSDLFLALGTNSTGTLTISKGGAVSDTVGHVGFGYGTGTVTVDGAGSTWTNSGDLYVAEFGVGTLDITKGGVVSNAVGTIGWHPGSSGTVTVDGTDSTWTNSSNLFVGDQGKGALMVTNGGAVSNLSGIVGNLVGSTGTATVDGAGSTWANGALAVGNAGFGVLTVTNGGAITSSVGYAGYAAGSSGMVTVDGSTWTNSSNLFIGDQGKGALTVTNGGAVSNALGYVGDFAGSTGTVFVDGAGSTWSNASDLYVGNLGAGALAITHGGAVSNASGTVGAKAGSTGMVFVDGKKSTWTNSGTLIVGGLGAGTLSISGGATVDSGSSYIGYSAASNGTAIVDGMGSKWTSSGNLFVVGQSGTGTLTISNGGAVDSVLGYVGNYSVGTALVTGAGSTWNSSSALYVGVSGGGVGTLTIQGGTVKNTVGHLGNSVGSTGTVIVDGAGSSWINSSALSVGTAGTGTLAISNGGSVKSAAATVGGVATGTGLVTVAGANSIWANSGDLYLGNLGTGTLNVLNGGTVTNAWGYVGYNPGSTGTATVNGAGATWTSSAGLTVGLDGAGTLTISNGGIVSAAGIVTIASHVGSVGTLNIGGATGAAALAPGLLNAASVQFGSGDGTINFDHTDTNYAFALAIGGAGTINQVAGTTNLTADSSGFTGATYVVGGRLAVNGSLASSLVTVSGGILSGNGTVGGIVAKSGGIIAPGNSIGTLHVAGNVDQAAGSIYQVELTSTGQSDLIMATGTATIADGAVLDVVKTDAAPYVLGTHYTVLQADTGVTGTYTLTGAGPFVGLVANYDPKHVYLDVVQAKTFAAVGLTPNQIATGGGAESLGSGNTLFDAIFALPSEAAAQDAFDQLSGEIHASAKGMLVEDSRFVRDAATSRIRAAFGDTGRAALPVMAYGEGGPEMVAADTDRFAVWGQAFGSWGKTDSDGNAAAFDRSTGGLLAGADTLAGGWRVGVLGGYSHSSFDADARQSSGKSDSYHLGLYGGTNWGAIAFRTGAAYSWSSLSTHRSVTFNGFADGLSADYDASTAQIFGELAYRAGTGGSFKFEPFANFAYVSVHTDGFTETGGPAALTSQGRTADATFTTLGLRGSTDFMLGGIGATARGTLGWRHAFGDVTPTSSFAFAGGDAFTIAGVPIAKDSALVEAGVDLPLASNATLGLSYTGQFGGGAVDNGAKANLSVKF</sequence>
<dbReference type="SUPFAM" id="SSF103515">
    <property type="entry name" value="Autotransporter"/>
    <property type="match status" value="1"/>
</dbReference>
<accession>F7YBF6</accession>
<dbReference type="InterPro" id="IPR006315">
    <property type="entry name" value="OM_autotransptr_brl_dom"/>
</dbReference>
<dbReference type="EMBL" id="CP002279">
    <property type="protein sequence ID" value="AEH87703.1"/>
    <property type="molecule type" value="Genomic_DNA"/>
</dbReference>
<dbReference type="NCBIfam" id="TIGR04393">
    <property type="entry name" value="rpt_T5SS_PEPC"/>
    <property type="match status" value="12"/>
</dbReference>
<feature type="chain" id="PRO_5003372503" evidence="1">
    <location>
        <begin position="36"/>
        <end position="1320"/>
    </location>
</feature>
<dbReference type="SUPFAM" id="SSF51126">
    <property type="entry name" value="Pectin lyase-like"/>
    <property type="match status" value="1"/>
</dbReference>
<evidence type="ECO:0000313" key="4">
    <source>
        <dbReference type="Proteomes" id="UP000001623"/>
    </source>
</evidence>
<evidence type="ECO:0000259" key="2">
    <source>
        <dbReference type="PROSITE" id="PS51208"/>
    </source>
</evidence>
<dbReference type="Gene3D" id="2.40.128.130">
    <property type="entry name" value="Autotransporter beta-domain"/>
    <property type="match status" value="1"/>
</dbReference>
<name>F7YBF6_MESOW</name>
<dbReference type="SMART" id="SM00869">
    <property type="entry name" value="Autotransporter"/>
    <property type="match status" value="1"/>
</dbReference>
<dbReference type="GO" id="GO:0019867">
    <property type="term" value="C:outer membrane"/>
    <property type="evidence" value="ECO:0007669"/>
    <property type="project" value="InterPro"/>
</dbReference>
<evidence type="ECO:0000256" key="1">
    <source>
        <dbReference type="SAM" id="SignalP"/>
    </source>
</evidence>
<dbReference type="KEGG" id="mop:Mesop_3252"/>
<dbReference type="PROSITE" id="PS51208">
    <property type="entry name" value="AUTOTRANSPORTER"/>
    <property type="match status" value="1"/>
</dbReference>